<comment type="caution">
    <text evidence="2">The sequence shown here is derived from an EMBL/GenBank/DDBJ whole genome shotgun (WGS) entry which is preliminary data.</text>
</comment>
<sequence length="76" mass="8551">MVRRRWHEMNAARRITLVVYSVVGVVLLASGLWALLTDQRGAALWGLGLSSWALAYLFVDNRLKRASHRNASESGR</sequence>
<protein>
    <submittedName>
        <fullName evidence="2">Uncharacterized protein</fullName>
    </submittedName>
</protein>
<evidence type="ECO:0000313" key="2">
    <source>
        <dbReference type="EMBL" id="MDU0327826.1"/>
    </source>
</evidence>
<dbReference type="EMBL" id="JAWDIU010000005">
    <property type="protein sequence ID" value="MDU0327826.1"/>
    <property type="molecule type" value="Genomic_DNA"/>
</dbReference>
<keyword evidence="3" id="KW-1185">Reference proteome</keyword>
<dbReference type="Proteomes" id="UP001256673">
    <property type="component" value="Unassembled WGS sequence"/>
</dbReference>
<accession>A0ABU3RY61</accession>
<name>A0ABU3RY61_9MICO</name>
<keyword evidence="1" id="KW-0472">Membrane</keyword>
<reference evidence="2 3" key="1">
    <citation type="submission" date="2023-09" db="EMBL/GenBank/DDBJ databases">
        <title>Microbacterium fusihabitans sp. nov., Microbacterium phycihabitans sp. nov., and Microbacterium cervinum sp. nov., isolated from dried seaweeds of beach.</title>
        <authorList>
            <person name="Lee S.D."/>
        </authorList>
    </citation>
    <scope>NUCLEOTIDE SEQUENCE [LARGE SCALE GENOMIC DNA]</scope>
    <source>
        <strain evidence="2 3">KSW2-21</strain>
    </source>
</reference>
<keyword evidence="1" id="KW-1133">Transmembrane helix</keyword>
<gene>
    <name evidence="2" type="ORF">RWH43_13765</name>
</gene>
<evidence type="ECO:0000256" key="1">
    <source>
        <dbReference type="SAM" id="Phobius"/>
    </source>
</evidence>
<feature type="transmembrane region" description="Helical" evidence="1">
    <location>
        <begin position="42"/>
        <end position="59"/>
    </location>
</feature>
<evidence type="ECO:0000313" key="3">
    <source>
        <dbReference type="Proteomes" id="UP001256673"/>
    </source>
</evidence>
<dbReference type="RefSeq" id="WP_316001749.1">
    <property type="nucleotide sequence ID" value="NZ_JAWDIU010000005.1"/>
</dbReference>
<keyword evidence="1" id="KW-0812">Transmembrane</keyword>
<organism evidence="2 3">
    <name type="scientific">Microbacterium algihabitans</name>
    <dbReference type="NCBI Taxonomy" id="3075992"/>
    <lineage>
        <taxon>Bacteria</taxon>
        <taxon>Bacillati</taxon>
        <taxon>Actinomycetota</taxon>
        <taxon>Actinomycetes</taxon>
        <taxon>Micrococcales</taxon>
        <taxon>Microbacteriaceae</taxon>
        <taxon>Microbacterium</taxon>
    </lineage>
</organism>
<proteinExistence type="predicted"/>
<feature type="transmembrane region" description="Helical" evidence="1">
    <location>
        <begin position="12"/>
        <end position="36"/>
    </location>
</feature>